<dbReference type="Gene3D" id="3.90.550.10">
    <property type="entry name" value="Spore Coat Polysaccharide Biosynthesis Protein SpsA, Chain A"/>
    <property type="match status" value="1"/>
</dbReference>
<keyword evidence="4 7" id="KW-0808">Transferase</keyword>
<gene>
    <name evidence="7" type="ORF">HNQ09_000500</name>
</gene>
<dbReference type="InterPro" id="IPR001173">
    <property type="entry name" value="Glyco_trans_2-like"/>
</dbReference>
<evidence type="ECO:0000256" key="3">
    <source>
        <dbReference type="ARBA" id="ARBA00022676"/>
    </source>
</evidence>
<accession>A0A7W8GCQ7</accession>
<comment type="cofactor">
    <cofactor evidence="1">
        <name>Mg(2+)</name>
        <dbReference type="ChEBI" id="CHEBI:18420"/>
    </cofactor>
</comment>
<keyword evidence="8" id="KW-1185">Reference proteome</keyword>
<dbReference type="Proteomes" id="UP000525389">
    <property type="component" value="Unassembled WGS sequence"/>
</dbReference>
<keyword evidence="5" id="KW-0460">Magnesium</keyword>
<dbReference type="InterPro" id="IPR050256">
    <property type="entry name" value="Glycosyltransferase_2"/>
</dbReference>
<comment type="caution">
    <text evidence="7">The sequence shown here is derived from an EMBL/GenBank/DDBJ whole genome shotgun (WGS) entry which is preliminary data.</text>
</comment>
<dbReference type="InterPro" id="IPR029044">
    <property type="entry name" value="Nucleotide-diphossugar_trans"/>
</dbReference>
<dbReference type="EMBL" id="JACHFN010000001">
    <property type="protein sequence ID" value="MBB5233083.1"/>
    <property type="molecule type" value="Genomic_DNA"/>
</dbReference>
<reference evidence="7 8" key="1">
    <citation type="submission" date="2020-08" db="EMBL/GenBank/DDBJ databases">
        <title>Genomic Encyclopedia of Type Strains, Phase IV (KMG-IV): sequencing the most valuable type-strain genomes for metagenomic binning, comparative biology and taxonomic classification.</title>
        <authorList>
            <person name="Goeker M."/>
        </authorList>
    </citation>
    <scope>NUCLEOTIDE SEQUENCE [LARGE SCALE GENOMIC DNA]</scope>
    <source>
        <strain evidence="7 8">DSM 101791</strain>
    </source>
</reference>
<evidence type="ECO:0000256" key="4">
    <source>
        <dbReference type="ARBA" id="ARBA00022679"/>
    </source>
</evidence>
<evidence type="ECO:0000256" key="2">
    <source>
        <dbReference type="ARBA" id="ARBA00006739"/>
    </source>
</evidence>
<comment type="similarity">
    <text evidence="2">Belongs to the glycosyltransferase 2 family.</text>
</comment>
<dbReference type="PANTHER" id="PTHR48090:SF10">
    <property type="entry name" value="GLUCOSYL-3-PHOSPHOGLYCERATE SYNTHASE"/>
    <property type="match status" value="1"/>
</dbReference>
<sequence length="250" mass="27292">MIPHTASGARGRLIAGGWELAAPGFTMNVMQEPKPQGTGSRVAVVIPAYNEEDTVAAVIRTARELTPEVVVASDGSRDRTPQVAREAGARVVELRENAGKGPALKAALEAADAEYVLMLDADLVGLTRAHLERLLAPVLAGEADMAIGVFEGGGSFASDWGNKLTPNLSGQRAARRDWLLGVPRLGQERWPEPPITDHLRATGARWTYVELGQVSQVLKEKKRGFWKGVGYRTRMYADLLTYRQRRRRGK</sequence>
<dbReference type="SUPFAM" id="SSF53448">
    <property type="entry name" value="Nucleotide-diphospho-sugar transferases"/>
    <property type="match status" value="1"/>
</dbReference>
<keyword evidence="3" id="KW-0328">Glycosyltransferase</keyword>
<evidence type="ECO:0000256" key="1">
    <source>
        <dbReference type="ARBA" id="ARBA00001946"/>
    </source>
</evidence>
<dbReference type="PANTHER" id="PTHR48090">
    <property type="entry name" value="UNDECAPRENYL-PHOSPHATE 4-DEOXY-4-FORMAMIDO-L-ARABINOSE TRANSFERASE-RELATED"/>
    <property type="match status" value="1"/>
</dbReference>
<name>A0A7W8GCQ7_9DEIO</name>
<evidence type="ECO:0000256" key="5">
    <source>
        <dbReference type="ARBA" id="ARBA00022842"/>
    </source>
</evidence>
<evidence type="ECO:0000313" key="7">
    <source>
        <dbReference type="EMBL" id="MBB5233083.1"/>
    </source>
</evidence>
<dbReference type="Pfam" id="PF00535">
    <property type="entry name" value="Glycos_transf_2"/>
    <property type="match status" value="1"/>
</dbReference>
<feature type="domain" description="Glycosyltransferase 2-like" evidence="6">
    <location>
        <begin position="44"/>
        <end position="164"/>
    </location>
</feature>
<evidence type="ECO:0000259" key="6">
    <source>
        <dbReference type="Pfam" id="PF00535"/>
    </source>
</evidence>
<proteinExistence type="inferred from homology"/>
<protein>
    <submittedName>
        <fullName evidence="7">Glycosyltransferase involved in cell wall biosynthesis</fullName>
    </submittedName>
</protein>
<dbReference type="CDD" id="cd04179">
    <property type="entry name" value="DPM_DPG-synthase_like"/>
    <property type="match status" value="1"/>
</dbReference>
<organism evidence="7 8">
    <name type="scientific">Deinococcus budaensis</name>
    <dbReference type="NCBI Taxonomy" id="1665626"/>
    <lineage>
        <taxon>Bacteria</taxon>
        <taxon>Thermotogati</taxon>
        <taxon>Deinococcota</taxon>
        <taxon>Deinococci</taxon>
        <taxon>Deinococcales</taxon>
        <taxon>Deinococcaceae</taxon>
        <taxon>Deinococcus</taxon>
    </lineage>
</organism>
<dbReference type="GO" id="GO:0016757">
    <property type="term" value="F:glycosyltransferase activity"/>
    <property type="evidence" value="ECO:0007669"/>
    <property type="project" value="UniProtKB-KW"/>
</dbReference>
<dbReference type="AlphaFoldDB" id="A0A7W8GCQ7"/>
<evidence type="ECO:0000313" key="8">
    <source>
        <dbReference type="Proteomes" id="UP000525389"/>
    </source>
</evidence>